<dbReference type="InterPro" id="IPR055542">
    <property type="entry name" value="DUF7118"/>
</dbReference>
<dbReference type="KEGG" id="srub:C2R22_20730"/>
<evidence type="ECO:0000313" key="3">
    <source>
        <dbReference type="Proteomes" id="UP000236584"/>
    </source>
</evidence>
<dbReference type="Proteomes" id="UP000236584">
    <property type="component" value="Chromosome"/>
</dbReference>
<protein>
    <submittedName>
        <fullName evidence="2">Uncharacterized protein</fullName>
    </submittedName>
</protein>
<dbReference type="OrthoDB" id="204360at2157"/>
<name>A0A2I8VPC6_9EURY</name>
<proteinExistence type="predicted"/>
<gene>
    <name evidence="2" type="ORF">C2R22_20730</name>
</gene>
<evidence type="ECO:0000313" key="2">
    <source>
        <dbReference type="EMBL" id="AUV83773.1"/>
    </source>
</evidence>
<reference evidence="2 3" key="1">
    <citation type="submission" date="2018-01" db="EMBL/GenBank/DDBJ databases">
        <title>Complete genome sequence of Salinigranum rubrum GX10T, an extremely halophilic archaeon isolated from a marine solar saltern.</title>
        <authorList>
            <person name="Han S."/>
        </authorList>
    </citation>
    <scope>NUCLEOTIDE SEQUENCE [LARGE SCALE GENOMIC DNA]</scope>
    <source>
        <strain evidence="2 3">GX10</strain>
    </source>
</reference>
<feature type="coiled-coil region" evidence="1">
    <location>
        <begin position="125"/>
        <end position="152"/>
    </location>
</feature>
<dbReference type="AlphaFoldDB" id="A0A2I8VPC6"/>
<dbReference type="EMBL" id="CP026309">
    <property type="protein sequence ID" value="AUV83773.1"/>
    <property type="molecule type" value="Genomic_DNA"/>
</dbReference>
<sequence>MAETVSATDVTVDDLAAARERLRQAEAAIDDYGEDEAHRVAEAYGDATDLLAAYEDSATGSGDFAAYVEFQERFVTLVEDLPDDLPTRESFEEANDLLDRRRLSEKHFEQARDLLAPAREAVDALEEREAAHEHLRETRQAVRRRLSTLDEEIAHRERLLDLAAADLDAPTERLRDPIEAYNADVTDAFDRFRREAPARDLLDLIATTTAYPLVDFARPPESLRAYLDEASLGTEPLPTLLEYAGYSRSKLDHYVDDPGRFRTQAATHETYLTRLDATPLTVGWPPPEAGELRRFAEELVAVVARFADESVVARVRRVRDLALRDDYDRLRQSAVARDELSDTERDRLASGTVREELDDLRAERDGLRSALDDGGA</sequence>
<organism evidence="2 3">
    <name type="scientific">Salinigranum rubrum</name>
    <dbReference type="NCBI Taxonomy" id="755307"/>
    <lineage>
        <taxon>Archaea</taxon>
        <taxon>Methanobacteriati</taxon>
        <taxon>Methanobacteriota</taxon>
        <taxon>Stenosarchaea group</taxon>
        <taxon>Halobacteria</taxon>
        <taxon>Halobacteriales</taxon>
        <taxon>Haloferacaceae</taxon>
        <taxon>Salinigranum</taxon>
    </lineage>
</organism>
<dbReference type="Pfam" id="PF23432">
    <property type="entry name" value="DUF7118"/>
    <property type="match status" value="1"/>
</dbReference>
<keyword evidence="1" id="KW-0175">Coiled coil</keyword>
<accession>A0A2I8VPC6</accession>
<dbReference type="RefSeq" id="WP_103427462.1">
    <property type="nucleotide sequence ID" value="NZ_CP026309.1"/>
</dbReference>
<keyword evidence="3" id="KW-1185">Reference proteome</keyword>
<evidence type="ECO:0000256" key="1">
    <source>
        <dbReference type="SAM" id="Coils"/>
    </source>
</evidence>
<dbReference type="GeneID" id="35594572"/>